<dbReference type="SUPFAM" id="SSF48498">
    <property type="entry name" value="Tetracyclin repressor-like, C-terminal domain"/>
    <property type="match status" value="1"/>
</dbReference>
<keyword evidence="3 5" id="KW-0238">DNA-binding</keyword>
<comment type="caution">
    <text evidence="8">The sequence shown here is derived from an EMBL/GenBank/DDBJ whole genome shotgun (WGS) entry which is preliminary data.</text>
</comment>
<dbReference type="InterPro" id="IPR004111">
    <property type="entry name" value="Repressor_TetR_C"/>
</dbReference>
<feature type="domain" description="HTH tetR-type" evidence="7">
    <location>
        <begin position="40"/>
        <end position="100"/>
    </location>
</feature>
<evidence type="ECO:0000256" key="4">
    <source>
        <dbReference type="ARBA" id="ARBA00023163"/>
    </source>
</evidence>
<organism evidence="8 9">
    <name type="scientific">Brevibacterium samyangense</name>
    <dbReference type="NCBI Taxonomy" id="366888"/>
    <lineage>
        <taxon>Bacteria</taxon>
        <taxon>Bacillati</taxon>
        <taxon>Actinomycetota</taxon>
        <taxon>Actinomycetes</taxon>
        <taxon>Micrococcales</taxon>
        <taxon>Brevibacteriaceae</taxon>
        <taxon>Brevibacterium</taxon>
    </lineage>
</organism>
<keyword evidence="9" id="KW-1185">Reference proteome</keyword>
<dbReference type="PRINTS" id="PR00400">
    <property type="entry name" value="TETREPRESSOR"/>
</dbReference>
<dbReference type="InterPro" id="IPR050109">
    <property type="entry name" value="HTH-type_TetR-like_transc_reg"/>
</dbReference>
<keyword evidence="4" id="KW-0804">Transcription</keyword>
<dbReference type="SUPFAM" id="SSF46689">
    <property type="entry name" value="Homeodomain-like"/>
    <property type="match status" value="1"/>
</dbReference>
<dbReference type="InterPro" id="IPR001647">
    <property type="entry name" value="HTH_TetR"/>
</dbReference>
<evidence type="ECO:0000256" key="3">
    <source>
        <dbReference type="ARBA" id="ARBA00023125"/>
    </source>
</evidence>
<dbReference type="PRINTS" id="PR00455">
    <property type="entry name" value="HTHTETR"/>
</dbReference>
<evidence type="ECO:0000259" key="7">
    <source>
        <dbReference type="PROSITE" id="PS50977"/>
    </source>
</evidence>
<dbReference type="Pfam" id="PF00440">
    <property type="entry name" value="TetR_N"/>
    <property type="match status" value="1"/>
</dbReference>
<dbReference type="InterPro" id="IPR036271">
    <property type="entry name" value="Tet_transcr_reg_TetR-rel_C_sf"/>
</dbReference>
<name>A0ABN2TE05_9MICO</name>
<dbReference type="EMBL" id="BAAANO010000013">
    <property type="protein sequence ID" value="GAA2006400.1"/>
    <property type="molecule type" value="Genomic_DNA"/>
</dbReference>
<dbReference type="Gene3D" id="1.10.357.10">
    <property type="entry name" value="Tetracycline Repressor, domain 2"/>
    <property type="match status" value="1"/>
</dbReference>
<evidence type="ECO:0000256" key="2">
    <source>
        <dbReference type="ARBA" id="ARBA00023015"/>
    </source>
</evidence>
<dbReference type="Gene3D" id="1.10.10.60">
    <property type="entry name" value="Homeodomain-like"/>
    <property type="match status" value="1"/>
</dbReference>
<accession>A0ABN2TE05</accession>
<feature type="region of interest" description="Disordered" evidence="6">
    <location>
        <begin position="1"/>
        <end position="27"/>
    </location>
</feature>
<evidence type="ECO:0000313" key="8">
    <source>
        <dbReference type="EMBL" id="GAA2006400.1"/>
    </source>
</evidence>
<evidence type="ECO:0000256" key="6">
    <source>
        <dbReference type="SAM" id="MobiDB-lite"/>
    </source>
</evidence>
<dbReference type="PROSITE" id="PS01081">
    <property type="entry name" value="HTH_TETR_1"/>
    <property type="match status" value="1"/>
</dbReference>
<dbReference type="PANTHER" id="PTHR30055:SF151">
    <property type="entry name" value="TRANSCRIPTIONAL REGULATORY PROTEIN"/>
    <property type="match status" value="1"/>
</dbReference>
<keyword evidence="2" id="KW-0805">Transcription regulation</keyword>
<feature type="DNA-binding region" description="H-T-H motif" evidence="5">
    <location>
        <begin position="63"/>
        <end position="82"/>
    </location>
</feature>
<dbReference type="PANTHER" id="PTHR30055">
    <property type="entry name" value="HTH-TYPE TRANSCRIPTIONAL REGULATOR RUTR"/>
    <property type="match status" value="1"/>
</dbReference>
<evidence type="ECO:0000313" key="9">
    <source>
        <dbReference type="Proteomes" id="UP001500755"/>
    </source>
</evidence>
<evidence type="ECO:0000256" key="1">
    <source>
        <dbReference type="ARBA" id="ARBA00022491"/>
    </source>
</evidence>
<dbReference type="Proteomes" id="UP001500755">
    <property type="component" value="Unassembled WGS sequence"/>
</dbReference>
<evidence type="ECO:0000256" key="5">
    <source>
        <dbReference type="PROSITE-ProRule" id="PRU00335"/>
    </source>
</evidence>
<dbReference type="InterPro" id="IPR023772">
    <property type="entry name" value="DNA-bd_HTH_TetR-type_CS"/>
</dbReference>
<dbReference type="PROSITE" id="PS50977">
    <property type="entry name" value="HTH_TETR_2"/>
    <property type="match status" value="1"/>
</dbReference>
<reference evidence="8 9" key="1">
    <citation type="journal article" date="2019" name="Int. J. Syst. Evol. Microbiol.">
        <title>The Global Catalogue of Microorganisms (GCM) 10K type strain sequencing project: providing services to taxonomists for standard genome sequencing and annotation.</title>
        <authorList>
            <consortium name="The Broad Institute Genomics Platform"/>
            <consortium name="The Broad Institute Genome Sequencing Center for Infectious Disease"/>
            <person name="Wu L."/>
            <person name="Ma J."/>
        </authorList>
    </citation>
    <scope>NUCLEOTIDE SEQUENCE [LARGE SCALE GENOMIC DNA]</scope>
    <source>
        <strain evidence="8 9">JCM 14546</strain>
    </source>
</reference>
<sequence>MAVMARDAHSSSSKLPRPRPDEAPGSVWLRGAAPARARRTLSREAIVIEAVALLDEQGIDRLTMRRLAERLNVTSTALYWHVNTKEDVLDLAFDHIFGSVEIPPLTDDWHSAVRTLLRRWRAAMLAHPWATTLVDRPMLGPNALARTEFLYAVLAGTGLTGTDLTATAQLLANYVIGTAAVESTWHRSQADPKQQSLARRRITDDEERYPTLHKAGHLDEQQASADELFEHNLGKLITCVITSQ</sequence>
<keyword evidence="1" id="KW-0678">Repressor</keyword>
<dbReference type="InterPro" id="IPR003012">
    <property type="entry name" value="Tet_transcr_reg_TetR"/>
</dbReference>
<dbReference type="Pfam" id="PF02909">
    <property type="entry name" value="TetR_C_1"/>
    <property type="match status" value="1"/>
</dbReference>
<gene>
    <name evidence="8" type="ORF">GCM10009755_15570</name>
</gene>
<proteinExistence type="predicted"/>
<protein>
    <submittedName>
        <fullName evidence="8">TetR/AcrR family transcriptional regulator C-terminal domain-containing protein</fullName>
    </submittedName>
</protein>
<dbReference type="InterPro" id="IPR009057">
    <property type="entry name" value="Homeodomain-like_sf"/>
</dbReference>